<keyword evidence="2" id="KW-1185">Reference proteome</keyword>
<evidence type="ECO:0000313" key="2">
    <source>
        <dbReference type="Proteomes" id="UP001381003"/>
    </source>
</evidence>
<accession>A0ABZ2FGA1</accession>
<dbReference type="Proteomes" id="UP001381003">
    <property type="component" value="Chromosome"/>
</dbReference>
<gene>
    <name evidence="1" type="ORF">N5P18_04680</name>
</gene>
<dbReference type="RefSeq" id="WP_170307584.1">
    <property type="nucleotide sequence ID" value="NZ_CP104874.1"/>
</dbReference>
<dbReference type="EMBL" id="CP104874">
    <property type="protein sequence ID" value="WWF06171.1"/>
    <property type="molecule type" value="Genomic_DNA"/>
</dbReference>
<dbReference type="InterPro" id="IPR032710">
    <property type="entry name" value="NTF2-like_dom_sf"/>
</dbReference>
<evidence type="ECO:0000313" key="1">
    <source>
        <dbReference type="EMBL" id="WWF06171.1"/>
    </source>
</evidence>
<organism evidence="1 2">
    <name type="scientific">Janibacter terrae</name>
    <dbReference type="NCBI Taxonomy" id="103817"/>
    <lineage>
        <taxon>Bacteria</taxon>
        <taxon>Bacillati</taxon>
        <taxon>Actinomycetota</taxon>
        <taxon>Actinomycetes</taxon>
        <taxon>Micrococcales</taxon>
        <taxon>Intrasporangiaceae</taxon>
        <taxon>Janibacter</taxon>
    </lineage>
</organism>
<protein>
    <recommendedName>
        <fullName evidence="3">SnoaL-like domain-containing protein</fullName>
    </recommendedName>
</protein>
<sequence>MTDHHEQMVRGFLDALHVSDPDFAVLTDGLLAEDAHYVPPLPFFVPSRGPAAIRMTLERHYE</sequence>
<name>A0ABZ2FGA1_9MICO</name>
<dbReference type="Gene3D" id="3.10.450.50">
    <property type="match status" value="1"/>
</dbReference>
<evidence type="ECO:0008006" key="3">
    <source>
        <dbReference type="Google" id="ProtNLM"/>
    </source>
</evidence>
<dbReference type="SUPFAM" id="SSF54427">
    <property type="entry name" value="NTF2-like"/>
    <property type="match status" value="1"/>
</dbReference>
<proteinExistence type="predicted"/>
<reference evidence="1 2" key="1">
    <citation type="submission" date="2022-09" db="EMBL/GenBank/DDBJ databases">
        <title>Complete genome sequence of Janibacter terrae strain COS04-44, PCL-degrading bacteria isolated from oil spilled coast.</title>
        <authorList>
            <person name="Park H."/>
            <person name="Kim J.Y."/>
            <person name="An S.H."/>
            <person name="Lee C.M."/>
            <person name="Weon H.-Y."/>
        </authorList>
    </citation>
    <scope>NUCLEOTIDE SEQUENCE [LARGE SCALE GENOMIC DNA]</scope>
    <source>
        <strain evidence="1 2">COS04-44</strain>
    </source>
</reference>